<dbReference type="Proteomes" id="UP001171111">
    <property type="component" value="Unassembled WGS sequence"/>
</dbReference>
<comment type="caution">
    <text evidence="1">The sequence shown here is derived from an EMBL/GenBank/DDBJ whole genome shotgun (WGS) entry which is preliminary data.</text>
</comment>
<gene>
    <name evidence="1" type="ORF">Q2362_08420</name>
</gene>
<keyword evidence="2" id="KW-1185">Reference proteome</keyword>
<accession>A0ABT8T991</accession>
<sequence>MTYTLTLQSDDKSLLRSFKALAREFGAKLEIKEQKRIKALDDAIAEFESGQTEKFESFDDFAKEMRAL</sequence>
<organism evidence="1 2">
    <name type="scientific">Campylobacter magnus</name>
    <dbReference type="NCBI Taxonomy" id="3026462"/>
    <lineage>
        <taxon>Bacteria</taxon>
        <taxon>Pseudomonadati</taxon>
        <taxon>Campylobacterota</taxon>
        <taxon>Epsilonproteobacteria</taxon>
        <taxon>Campylobacterales</taxon>
        <taxon>Campylobacteraceae</taxon>
        <taxon>Campylobacter</taxon>
    </lineage>
</organism>
<dbReference type="RefSeq" id="WP_273931293.1">
    <property type="nucleotide sequence ID" value="NZ_JAQSLL010000013.1"/>
</dbReference>
<name>A0ABT8T991_9BACT</name>
<protein>
    <submittedName>
        <fullName evidence="1">Uncharacterized protein</fullName>
    </submittedName>
</protein>
<reference evidence="1 2" key="1">
    <citation type="submission" date="2023-06" db="EMBL/GenBank/DDBJ databases">
        <title>Campylobacter magnum sp. nov., isolated from cecal contents of domestic pigs (Sus scrofa domesticus).</title>
        <authorList>
            <person name="Papic B."/>
            <person name="Gruntar I."/>
        </authorList>
    </citation>
    <scope>NUCLEOTIDE SEQUENCE [LARGE SCALE GENOMIC DNA]</scope>
    <source>
        <strain evidence="2">34484-21</strain>
    </source>
</reference>
<evidence type="ECO:0000313" key="2">
    <source>
        <dbReference type="Proteomes" id="UP001171111"/>
    </source>
</evidence>
<dbReference type="EMBL" id="JAULJQ010000016">
    <property type="protein sequence ID" value="MDO2410106.1"/>
    <property type="molecule type" value="Genomic_DNA"/>
</dbReference>
<evidence type="ECO:0000313" key="1">
    <source>
        <dbReference type="EMBL" id="MDO2410106.1"/>
    </source>
</evidence>
<proteinExistence type="predicted"/>